<sequence>MQERRYLPLLCESFVECGRTAGDVKVDQREIEMDVVSVVSEYVTGEFTGIEEEKEWKKCDEEYLISQQEHEESAMAVRETMMQVLCTSLQVQVTGSTYSELHQARPSQLKSVEELDFYMRE</sequence>
<accession>A0AAV7WE15</accession>
<evidence type="ECO:0000313" key="1">
    <source>
        <dbReference type="EMBL" id="KAJ1210540.1"/>
    </source>
</evidence>
<keyword evidence="2" id="KW-1185">Reference proteome</keyword>
<dbReference type="AlphaFoldDB" id="A0AAV7WE15"/>
<name>A0AAV7WE15_PLEWA</name>
<comment type="caution">
    <text evidence="1">The sequence shown here is derived from an EMBL/GenBank/DDBJ whole genome shotgun (WGS) entry which is preliminary data.</text>
</comment>
<proteinExistence type="predicted"/>
<organism evidence="1 2">
    <name type="scientific">Pleurodeles waltl</name>
    <name type="common">Iberian ribbed newt</name>
    <dbReference type="NCBI Taxonomy" id="8319"/>
    <lineage>
        <taxon>Eukaryota</taxon>
        <taxon>Metazoa</taxon>
        <taxon>Chordata</taxon>
        <taxon>Craniata</taxon>
        <taxon>Vertebrata</taxon>
        <taxon>Euteleostomi</taxon>
        <taxon>Amphibia</taxon>
        <taxon>Batrachia</taxon>
        <taxon>Caudata</taxon>
        <taxon>Salamandroidea</taxon>
        <taxon>Salamandridae</taxon>
        <taxon>Pleurodelinae</taxon>
        <taxon>Pleurodeles</taxon>
    </lineage>
</organism>
<protein>
    <submittedName>
        <fullName evidence="1">Uncharacterized protein</fullName>
    </submittedName>
</protein>
<evidence type="ECO:0000313" key="2">
    <source>
        <dbReference type="Proteomes" id="UP001066276"/>
    </source>
</evidence>
<dbReference type="EMBL" id="JANPWB010000002">
    <property type="protein sequence ID" value="KAJ1210540.1"/>
    <property type="molecule type" value="Genomic_DNA"/>
</dbReference>
<reference evidence="1" key="1">
    <citation type="journal article" date="2022" name="bioRxiv">
        <title>Sequencing and chromosome-scale assembly of the giantPleurodeles waltlgenome.</title>
        <authorList>
            <person name="Brown T."/>
            <person name="Elewa A."/>
            <person name="Iarovenko S."/>
            <person name="Subramanian E."/>
            <person name="Araus A.J."/>
            <person name="Petzold A."/>
            <person name="Susuki M."/>
            <person name="Suzuki K.-i.T."/>
            <person name="Hayashi T."/>
            <person name="Toyoda A."/>
            <person name="Oliveira C."/>
            <person name="Osipova E."/>
            <person name="Leigh N.D."/>
            <person name="Simon A."/>
            <person name="Yun M.H."/>
        </authorList>
    </citation>
    <scope>NUCLEOTIDE SEQUENCE</scope>
    <source>
        <strain evidence="1">20211129_DDA</strain>
        <tissue evidence="1">Liver</tissue>
    </source>
</reference>
<gene>
    <name evidence="1" type="ORF">NDU88_005903</name>
</gene>
<dbReference type="Proteomes" id="UP001066276">
    <property type="component" value="Chromosome 1_2"/>
</dbReference>